<dbReference type="Pfam" id="PF01850">
    <property type="entry name" value="PIN"/>
    <property type="match status" value="1"/>
</dbReference>
<feature type="transmembrane region" description="Helical" evidence="6">
    <location>
        <begin position="90"/>
        <end position="109"/>
    </location>
</feature>
<dbReference type="InterPro" id="IPR002716">
    <property type="entry name" value="PIN_dom"/>
</dbReference>
<evidence type="ECO:0000259" key="7">
    <source>
        <dbReference type="PROSITE" id="PS50926"/>
    </source>
</evidence>
<keyword evidence="4" id="KW-0378">Hydrolase</keyword>
<reference evidence="8 9" key="1">
    <citation type="submission" date="2023-01" db="EMBL/GenBank/DDBJ databases">
        <title>Cultivation and genomic characterization of new, ubiquitous marine nitrite-oxidizing bacteria from the Nitrospirales.</title>
        <authorList>
            <person name="Mueller A.J."/>
            <person name="Daebeler A."/>
            <person name="Herbold C.W."/>
            <person name="Kirkegaard R.H."/>
            <person name="Daims H."/>
        </authorList>
    </citation>
    <scope>NUCLEOTIDE SEQUENCE [LARGE SCALE GENOMIC DNA]</scope>
    <source>
        <strain evidence="8 9">VA</strain>
    </source>
</reference>
<evidence type="ECO:0000256" key="4">
    <source>
        <dbReference type="ARBA" id="ARBA00022801"/>
    </source>
</evidence>
<dbReference type="Pfam" id="PF01938">
    <property type="entry name" value="TRAM"/>
    <property type="match status" value="1"/>
</dbReference>
<dbReference type="InterPro" id="IPR002792">
    <property type="entry name" value="TRAM_dom"/>
</dbReference>
<protein>
    <submittedName>
        <fullName evidence="8">TRAM domain-containing protein</fullName>
    </submittedName>
</protein>
<proteinExistence type="predicted"/>
<dbReference type="Proteomes" id="UP001302719">
    <property type="component" value="Chromosome"/>
</dbReference>
<evidence type="ECO:0000256" key="1">
    <source>
        <dbReference type="ARBA" id="ARBA00001946"/>
    </source>
</evidence>
<keyword evidence="2" id="KW-0808">Transferase</keyword>
<organism evidence="8 9">
    <name type="scientific">Candidatus Nitrospira allomarina</name>
    <dbReference type="NCBI Taxonomy" id="3020900"/>
    <lineage>
        <taxon>Bacteria</taxon>
        <taxon>Pseudomonadati</taxon>
        <taxon>Nitrospirota</taxon>
        <taxon>Nitrospiria</taxon>
        <taxon>Nitrospirales</taxon>
        <taxon>Nitrospiraceae</taxon>
        <taxon>Nitrospira</taxon>
    </lineage>
</organism>
<dbReference type="GO" id="GO:0016740">
    <property type="term" value="F:transferase activity"/>
    <property type="evidence" value="ECO:0007669"/>
    <property type="project" value="UniProtKB-KW"/>
</dbReference>
<dbReference type="PANTHER" id="PTHR11603:SF147">
    <property type="entry name" value="MEMBRANE PROTEIN"/>
    <property type="match status" value="1"/>
</dbReference>
<keyword evidence="5" id="KW-0460">Magnesium</keyword>
<evidence type="ECO:0000313" key="8">
    <source>
        <dbReference type="EMBL" id="WNM56895.1"/>
    </source>
</evidence>
<keyword evidence="6" id="KW-1133">Transmembrane helix</keyword>
<feature type="domain" description="TRAM" evidence="7">
    <location>
        <begin position="263"/>
        <end position="324"/>
    </location>
</feature>
<sequence>MVLRMIFLGVGVVLGMALAWGATDGQIGVLLMGGGIGAGVGAIILGVEHRLKAAPLPFVVCGGGGLVVGLLVAGLIVSVTGLVAGSPNSVFNLLASLVIFLGIPYWGLIMGIRFATEGWAASAIPTGDTESVRIKKLLDTSVIIDGRIADLCETGFIEGTLVVPHFILQELQHISDSSDGLKRARGRRGLDILNVLQKVSNIKVDLVEDDFPHVKEVDTKLIELAKQMDAKVLTNDFNLNKVAGIQGVRVLNINDLCNALKPVVLPGETIRVFVLKEGKEAGQGVAYLDDGTMVVVDHAKRWIGKNADVIVTSVLQTSAGRMIFTRLKEETEHEELSFSRV</sequence>
<dbReference type="RefSeq" id="WP_312640777.1">
    <property type="nucleotide sequence ID" value="NZ_CP116967.1"/>
</dbReference>
<dbReference type="AlphaFoldDB" id="A0AA96JRG9"/>
<keyword evidence="6" id="KW-0812">Transmembrane</keyword>
<dbReference type="PANTHER" id="PTHR11603">
    <property type="entry name" value="AAA FAMILY ATPASE"/>
    <property type="match status" value="1"/>
</dbReference>
<evidence type="ECO:0000256" key="5">
    <source>
        <dbReference type="ARBA" id="ARBA00022842"/>
    </source>
</evidence>
<dbReference type="GO" id="GO:0004518">
    <property type="term" value="F:nuclease activity"/>
    <property type="evidence" value="ECO:0007669"/>
    <property type="project" value="UniProtKB-KW"/>
</dbReference>
<comment type="cofactor">
    <cofactor evidence="1">
        <name>Mg(2+)</name>
        <dbReference type="ChEBI" id="CHEBI:18420"/>
    </cofactor>
</comment>
<dbReference type="InterPro" id="IPR029060">
    <property type="entry name" value="PIN-like_dom_sf"/>
</dbReference>
<evidence type="ECO:0000256" key="2">
    <source>
        <dbReference type="ARBA" id="ARBA00022679"/>
    </source>
</evidence>
<dbReference type="EMBL" id="CP116967">
    <property type="protein sequence ID" value="WNM56895.1"/>
    <property type="molecule type" value="Genomic_DNA"/>
</dbReference>
<name>A0AA96JRG9_9BACT</name>
<feature type="transmembrane region" description="Helical" evidence="6">
    <location>
        <begin position="29"/>
        <end position="47"/>
    </location>
</feature>
<dbReference type="SMART" id="SM00670">
    <property type="entry name" value="PINc"/>
    <property type="match status" value="1"/>
</dbReference>
<keyword evidence="3" id="KW-0540">Nuclease</keyword>
<dbReference type="GO" id="GO:0016787">
    <property type="term" value="F:hydrolase activity"/>
    <property type="evidence" value="ECO:0007669"/>
    <property type="project" value="UniProtKB-KW"/>
</dbReference>
<feature type="transmembrane region" description="Helical" evidence="6">
    <location>
        <begin position="59"/>
        <end position="84"/>
    </location>
</feature>
<keyword evidence="6" id="KW-0472">Membrane</keyword>
<gene>
    <name evidence="8" type="ORF">PP769_13015</name>
</gene>
<dbReference type="KEGG" id="nall:PP769_13015"/>
<dbReference type="PROSITE" id="PS50926">
    <property type="entry name" value="TRAM"/>
    <property type="match status" value="1"/>
</dbReference>
<dbReference type="SUPFAM" id="SSF88723">
    <property type="entry name" value="PIN domain-like"/>
    <property type="match status" value="1"/>
</dbReference>
<dbReference type="CDD" id="cd09877">
    <property type="entry name" value="PIN_YacL-like"/>
    <property type="match status" value="1"/>
</dbReference>
<dbReference type="InterPro" id="IPR052041">
    <property type="entry name" value="Nucleic_acid_metab_PIN/TRAM"/>
</dbReference>
<evidence type="ECO:0000256" key="6">
    <source>
        <dbReference type="SAM" id="Phobius"/>
    </source>
</evidence>
<accession>A0AA96JRG9</accession>
<evidence type="ECO:0000313" key="9">
    <source>
        <dbReference type="Proteomes" id="UP001302719"/>
    </source>
</evidence>
<keyword evidence="9" id="KW-1185">Reference proteome</keyword>
<evidence type="ECO:0000256" key="3">
    <source>
        <dbReference type="ARBA" id="ARBA00022722"/>
    </source>
</evidence>
<dbReference type="Gene3D" id="3.40.50.1010">
    <property type="entry name" value="5'-nuclease"/>
    <property type="match status" value="1"/>
</dbReference>